<evidence type="ECO:0000313" key="1">
    <source>
        <dbReference type="EMBL" id="ADZ70545.1"/>
    </source>
</evidence>
<dbReference type="KEGG" id="pgv:SL003B_2120"/>
<dbReference type="PATRIC" id="fig|991905.3.peg.2173"/>
<dbReference type="RefSeq" id="WP_013652863.1">
    <property type="nucleotide sequence ID" value="NC_015259.1"/>
</dbReference>
<dbReference type="OrthoDB" id="8514509at2"/>
<proteinExistence type="predicted"/>
<dbReference type="AlphaFoldDB" id="F2IY42"/>
<name>F2IY42_POLGS</name>
<dbReference type="EMBL" id="CP002568">
    <property type="protein sequence ID" value="ADZ70545.1"/>
    <property type="molecule type" value="Genomic_DNA"/>
</dbReference>
<reference evidence="1 2" key="1">
    <citation type="journal article" date="2011" name="J. Bacteriol.">
        <title>Complete genome sequence of Polymorphum gilvum SL003B-26A1T, a crude oil-degrading bacterium from oil-polluted saline soil.</title>
        <authorList>
            <person name="Li S.G."/>
            <person name="Tang Y.Q."/>
            <person name="Nie Y."/>
            <person name="Cai M."/>
            <person name="Wu X.L."/>
        </authorList>
    </citation>
    <scope>NUCLEOTIDE SEQUENCE [LARGE SCALE GENOMIC DNA]</scope>
    <source>
        <strain evidence="2">LMG 25793 / CGMCC 1.9160 / SL003B-26A1</strain>
    </source>
</reference>
<dbReference type="STRING" id="991905.SL003B_2120"/>
<protein>
    <submittedName>
        <fullName evidence="1">Uncharacterized protein</fullName>
    </submittedName>
</protein>
<dbReference type="InterPro" id="IPR046012">
    <property type="entry name" value="DUF5969"/>
</dbReference>
<gene>
    <name evidence="1" type="ordered locus">SL003B_2120</name>
</gene>
<accession>F2IY42</accession>
<sequence>MADEEELWIAIRSINDKIKNDAKFAEAFDKSPARALRGSNLDVMVPATPNSRSSRLSTLLGRMTDIERRATIDAVVGSRLEGPGNVALATPVANANVGANANAVANANANANANTNTNGFAAVDIAGDLVRVSLDQSFARSDLAKRLGALQLTEARQQALIKSVFADGSSVVDKKASALGEVQKAVGSFRGVSFEVEALVSGADIHVTGGRVLK</sequence>
<organism evidence="1 2">
    <name type="scientific">Polymorphum gilvum (strain LMG 25793 / CGMCC 1.9160 / SL003B-26A1)</name>
    <dbReference type="NCBI Taxonomy" id="991905"/>
    <lineage>
        <taxon>Bacteria</taxon>
        <taxon>Pseudomonadati</taxon>
        <taxon>Pseudomonadota</taxon>
        <taxon>Alphaproteobacteria</taxon>
        <taxon>Rhodobacterales</taxon>
        <taxon>Paracoccaceae</taxon>
        <taxon>Polymorphum</taxon>
    </lineage>
</organism>
<dbReference type="HOGENOM" id="CLU_1276659_0_0_5"/>
<dbReference type="Pfam" id="PF19394">
    <property type="entry name" value="DUF5969"/>
    <property type="match status" value="1"/>
</dbReference>
<evidence type="ECO:0000313" key="2">
    <source>
        <dbReference type="Proteomes" id="UP000008130"/>
    </source>
</evidence>
<keyword evidence="2" id="KW-1185">Reference proteome</keyword>
<dbReference type="Proteomes" id="UP000008130">
    <property type="component" value="Chromosome"/>
</dbReference>